<evidence type="ECO:0000313" key="1">
    <source>
        <dbReference type="EMBL" id="KKL98264.1"/>
    </source>
</evidence>
<name>A0A0F9GHH1_9ZZZZ</name>
<dbReference type="InterPro" id="IPR009797">
    <property type="entry name" value="DUF1367"/>
</dbReference>
<protein>
    <submittedName>
        <fullName evidence="1">Uncharacterized protein</fullName>
    </submittedName>
</protein>
<feature type="non-terminal residue" evidence="1">
    <location>
        <position position="1"/>
    </location>
</feature>
<accession>A0A0F9GHH1</accession>
<proteinExistence type="predicted"/>
<organism evidence="1">
    <name type="scientific">marine sediment metagenome</name>
    <dbReference type="NCBI Taxonomy" id="412755"/>
    <lineage>
        <taxon>unclassified sequences</taxon>
        <taxon>metagenomes</taxon>
        <taxon>ecological metagenomes</taxon>
    </lineage>
</organism>
<reference evidence="1" key="1">
    <citation type="journal article" date="2015" name="Nature">
        <title>Complex archaea that bridge the gap between prokaryotes and eukaryotes.</title>
        <authorList>
            <person name="Spang A."/>
            <person name="Saw J.H."/>
            <person name="Jorgensen S.L."/>
            <person name="Zaremba-Niedzwiedzka K."/>
            <person name="Martijn J."/>
            <person name="Lind A.E."/>
            <person name="van Eijk R."/>
            <person name="Schleper C."/>
            <person name="Guy L."/>
            <person name="Ettema T.J."/>
        </authorList>
    </citation>
    <scope>NUCLEOTIDE SEQUENCE</scope>
</reference>
<sequence length="54" mass="6353">PLMDGTKTKEADEIKFTKMDDLQFEDLYNKVFNLCLHILGLKSEELEMELLKFS</sequence>
<gene>
    <name evidence="1" type="ORF">LCGC14_1826130</name>
</gene>
<dbReference type="EMBL" id="LAZR01017962">
    <property type="protein sequence ID" value="KKL98264.1"/>
    <property type="molecule type" value="Genomic_DNA"/>
</dbReference>
<dbReference type="AlphaFoldDB" id="A0A0F9GHH1"/>
<comment type="caution">
    <text evidence="1">The sequence shown here is derived from an EMBL/GenBank/DDBJ whole genome shotgun (WGS) entry which is preliminary data.</text>
</comment>
<dbReference type="Pfam" id="PF07105">
    <property type="entry name" value="DUF1367"/>
    <property type="match status" value="1"/>
</dbReference>